<comment type="caution">
    <text evidence="2">The sequence shown here is derived from an EMBL/GenBank/DDBJ whole genome shotgun (WGS) entry which is preliminary data.</text>
</comment>
<evidence type="ECO:0000256" key="1">
    <source>
        <dbReference type="ARBA" id="ARBA00023002"/>
    </source>
</evidence>
<dbReference type="Pfam" id="PF00815">
    <property type="entry name" value="Histidinol_dh"/>
    <property type="match status" value="1"/>
</dbReference>
<keyword evidence="1" id="KW-0560">Oxidoreductase</keyword>
<dbReference type="EMBL" id="JBHSWW010000155">
    <property type="protein sequence ID" value="MFC6753865.1"/>
    <property type="molecule type" value="Genomic_DNA"/>
</dbReference>
<organism evidence="2 3">
    <name type="scientific">Halorubrum tibetense</name>
    <dbReference type="NCBI Taxonomy" id="175631"/>
    <lineage>
        <taxon>Archaea</taxon>
        <taxon>Methanobacteriati</taxon>
        <taxon>Methanobacteriota</taxon>
        <taxon>Stenosarchaea group</taxon>
        <taxon>Halobacteria</taxon>
        <taxon>Halobacteriales</taxon>
        <taxon>Haloferacaceae</taxon>
        <taxon>Halorubrum</taxon>
    </lineage>
</organism>
<sequence length="75" mass="8347">MDVRAVADLSPAERRAFFERDAGVEEVREDVRGIIGRVREEGDVAVREFDEEFDGVSVGNLDITDEAARAHDELA</sequence>
<reference evidence="2 3" key="1">
    <citation type="journal article" date="2019" name="Int. J. Syst. Evol. Microbiol.">
        <title>The Global Catalogue of Microorganisms (GCM) 10K type strain sequencing project: providing services to taxonomists for standard genome sequencing and annotation.</title>
        <authorList>
            <consortium name="The Broad Institute Genomics Platform"/>
            <consortium name="The Broad Institute Genome Sequencing Center for Infectious Disease"/>
            <person name="Wu L."/>
            <person name="Ma J."/>
        </authorList>
    </citation>
    <scope>NUCLEOTIDE SEQUENCE [LARGE SCALE GENOMIC DNA]</scope>
    <source>
        <strain evidence="2 3">CGMCC 1.3239</strain>
    </source>
</reference>
<dbReference type="AlphaFoldDB" id="A0ABD5SF46"/>
<dbReference type="Proteomes" id="UP001596442">
    <property type="component" value="Unassembled WGS sequence"/>
</dbReference>
<feature type="non-terminal residue" evidence="2">
    <location>
        <position position="75"/>
    </location>
</feature>
<name>A0ABD5SF46_9EURY</name>
<evidence type="ECO:0000313" key="2">
    <source>
        <dbReference type="EMBL" id="MFC6753865.1"/>
    </source>
</evidence>
<accession>A0ABD5SF46</accession>
<evidence type="ECO:0000313" key="3">
    <source>
        <dbReference type="Proteomes" id="UP001596442"/>
    </source>
</evidence>
<gene>
    <name evidence="2" type="ORF">ACFQEU_10375</name>
</gene>
<proteinExistence type="predicted"/>
<dbReference type="InterPro" id="IPR012131">
    <property type="entry name" value="Hstdl_DH"/>
</dbReference>
<dbReference type="Gene3D" id="3.40.50.1980">
    <property type="entry name" value="Nitrogenase molybdenum iron protein domain"/>
    <property type="match status" value="1"/>
</dbReference>
<protein>
    <submittedName>
        <fullName evidence="2">Histidinol dehydrogenase</fullName>
    </submittedName>
</protein>
<keyword evidence="3" id="KW-1185">Reference proteome</keyword>